<dbReference type="RefSeq" id="WP_212979929.1">
    <property type="nucleotide sequence ID" value="NZ_AP025343.1"/>
</dbReference>
<dbReference type="EMBL" id="BORT01000022">
    <property type="protein sequence ID" value="GIO49429.1"/>
    <property type="molecule type" value="Genomic_DNA"/>
</dbReference>
<name>A0A919YEU6_9BACL</name>
<gene>
    <name evidence="2" type="ORF">J34TS1_41940</name>
</gene>
<comment type="caution">
    <text evidence="2">The sequence shown here is derived from an EMBL/GenBank/DDBJ whole genome shotgun (WGS) entry which is preliminary data.</text>
</comment>
<dbReference type="AlphaFoldDB" id="A0A919YEU6"/>
<keyword evidence="3" id="KW-1185">Reference proteome</keyword>
<feature type="compositionally biased region" description="Basic residues" evidence="1">
    <location>
        <begin position="45"/>
        <end position="54"/>
    </location>
</feature>
<dbReference type="Proteomes" id="UP000682811">
    <property type="component" value="Unassembled WGS sequence"/>
</dbReference>
<accession>A0A919YEU6</accession>
<proteinExistence type="predicted"/>
<reference evidence="2 3" key="1">
    <citation type="submission" date="2021-03" db="EMBL/GenBank/DDBJ databases">
        <title>Antimicrobial resistance genes in bacteria isolated from Japanese honey, and their potential for conferring macrolide and lincosamide resistance in the American foulbrood pathogen Paenibacillus larvae.</title>
        <authorList>
            <person name="Okamoto M."/>
            <person name="Kumagai M."/>
            <person name="Kanamori H."/>
            <person name="Takamatsu D."/>
        </authorList>
    </citation>
    <scope>NUCLEOTIDE SEQUENCE [LARGE SCALE GENOMIC DNA]</scope>
    <source>
        <strain evidence="2 3">J34TS1</strain>
    </source>
</reference>
<organism evidence="2 3">
    <name type="scientific">Paenibacillus azoreducens</name>
    <dbReference type="NCBI Taxonomy" id="116718"/>
    <lineage>
        <taxon>Bacteria</taxon>
        <taxon>Bacillati</taxon>
        <taxon>Bacillota</taxon>
        <taxon>Bacilli</taxon>
        <taxon>Bacillales</taxon>
        <taxon>Paenibacillaceae</taxon>
        <taxon>Paenibacillus</taxon>
    </lineage>
</organism>
<protein>
    <submittedName>
        <fullName evidence="2">Uncharacterized protein</fullName>
    </submittedName>
</protein>
<feature type="region of interest" description="Disordered" evidence="1">
    <location>
        <begin position="28"/>
        <end position="54"/>
    </location>
</feature>
<sequence length="54" mass="5877">MNIRQQNIHAADPFESIRGPAEAYRGGFRDAFGSQRGNGISRQPCKTKRVAAGS</sequence>
<evidence type="ECO:0000313" key="3">
    <source>
        <dbReference type="Proteomes" id="UP000682811"/>
    </source>
</evidence>
<evidence type="ECO:0000313" key="2">
    <source>
        <dbReference type="EMBL" id="GIO49429.1"/>
    </source>
</evidence>
<evidence type="ECO:0000256" key="1">
    <source>
        <dbReference type="SAM" id="MobiDB-lite"/>
    </source>
</evidence>